<sequence>SSMNTVRSCGYARSSGRYDAPAFNTPRIATTISTPRGTATATTPSGPTPRPRSQPASCPARASNSRYDSGPSSSSGLTTATASGTAATRARHNSTQLPASTPHPVSFHPSSRSRSPPSSRSTAPTRTPGSAITCSNTRKNRS</sequence>
<keyword evidence="3" id="KW-1185">Reference proteome</keyword>
<gene>
    <name evidence="2" type="ORF">STRIP9103_09139</name>
</gene>
<reference evidence="2 3" key="1">
    <citation type="submission" date="2012-11" db="EMBL/GenBank/DDBJ databases">
        <authorList>
            <person name="Huguet-Tapia J.C."/>
            <person name="Durkin A.S."/>
            <person name="Pettis G.S."/>
            <person name="Badger J.H."/>
        </authorList>
    </citation>
    <scope>NUCLEOTIDE SEQUENCE [LARGE SCALE GENOMIC DNA]</scope>
    <source>
        <strain evidence="2 3">91-03</strain>
    </source>
</reference>
<feature type="non-terminal residue" evidence="2">
    <location>
        <position position="1"/>
    </location>
</feature>
<feature type="compositionally biased region" description="Polar residues" evidence="1">
    <location>
        <begin position="130"/>
        <end position="142"/>
    </location>
</feature>
<evidence type="ECO:0000313" key="3">
    <source>
        <dbReference type="Proteomes" id="UP000010411"/>
    </source>
</evidence>
<feature type="compositionally biased region" description="Low complexity" evidence="1">
    <location>
        <begin position="72"/>
        <end position="88"/>
    </location>
</feature>
<name>L1KLC2_9ACTN</name>
<feature type="region of interest" description="Disordered" evidence="1">
    <location>
        <begin position="1"/>
        <end position="142"/>
    </location>
</feature>
<dbReference type="Proteomes" id="UP000010411">
    <property type="component" value="Unassembled WGS sequence"/>
</dbReference>
<feature type="compositionally biased region" description="Low complexity" evidence="1">
    <location>
        <begin position="109"/>
        <end position="128"/>
    </location>
</feature>
<feature type="compositionally biased region" description="Polar residues" evidence="1">
    <location>
        <begin position="62"/>
        <end position="71"/>
    </location>
</feature>
<proteinExistence type="predicted"/>
<feature type="compositionally biased region" description="Low complexity" evidence="1">
    <location>
        <begin position="29"/>
        <end position="45"/>
    </location>
</feature>
<protein>
    <submittedName>
        <fullName evidence="2">Uncharacterized protein</fullName>
    </submittedName>
</protein>
<evidence type="ECO:0000256" key="1">
    <source>
        <dbReference type="SAM" id="MobiDB-lite"/>
    </source>
</evidence>
<dbReference type="AlphaFoldDB" id="L1KLC2"/>
<comment type="caution">
    <text evidence="2">The sequence shown here is derived from an EMBL/GenBank/DDBJ whole genome shotgun (WGS) entry which is preliminary data.</text>
</comment>
<evidence type="ECO:0000313" key="2">
    <source>
        <dbReference type="EMBL" id="EKX61392.1"/>
    </source>
</evidence>
<accession>L1KLC2</accession>
<organism evidence="2 3">
    <name type="scientific">Streptomyces ipomoeae 91-03</name>
    <dbReference type="NCBI Taxonomy" id="698759"/>
    <lineage>
        <taxon>Bacteria</taxon>
        <taxon>Bacillati</taxon>
        <taxon>Actinomycetota</taxon>
        <taxon>Actinomycetes</taxon>
        <taxon>Kitasatosporales</taxon>
        <taxon>Streptomycetaceae</taxon>
        <taxon>Streptomyces</taxon>
    </lineage>
</organism>
<dbReference type="EMBL" id="AEJC01000599">
    <property type="protein sequence ID" value="EKX61392.1"/>
    <property type="molecule type" value="Genomic_DNA"/>
</dbReference>